<evidence type="ECO:0000256" key="6">
    <source>
        <dbReference type="ARBA" id="ARBA00038001"/>
    </source>
</evidence>
<feature type="domain" description="Rieske" evidence="7">
    <location>
        <begin position="4"/>
        <end position="99"/>
    </location>
</feature>
<evidence type="ECO:0000256" key="4">
    <source>
        <dbReference type="ARBA" id="ARBA00023014"/>
    </source>
</evidence>
<organism evidence="8 9">
    <name type="scientific">Sphaerotilus microaerophilus</name>
    <dbReference type="NCBI Taxonomy" id="2914710"/>
    <lineage>
        <taxon>Bacteria</taxon>
        <taxon>Pseudomonadati</taxon>
        <taxon>Pseudomonadota</taxon>
        <taxon>Betaproteobacteria</taxon>
        <taxon>Burkholderiales</taxon>
        <taxon>Sphaerotilaceae</taxon>
        <taxon>Sphaerotilus</taxon>
    </lineage>
</organism>
<evidence type="ECO:0000256" key="3">
    <source>
        <dbReference type="ARBA" id="ARBA00023004"/>
    </source>
</evidence>
<gene>
    <name evidence="8" type="ORF">CATMQ487_04330</name>
</gene>
<keyword evidence="9" id="KW-1185">Reference proteome</keyword>
<dbReference type="InterPro" id="IPR017941">
    <property type="entry name" value="Rieske_2Fe-2S"/>
</dbReference>
<proteinExistence type="inferred from homology"/>
<dbReference type="Pfam" id="PF00355">
    <property type="entry name" value="Rieske"/>
    <property type="match status" value="1"/>
</dbReference>
<dbReference type="PANTHER" id="PTHR21496:SF0">
    <property type="entry name" value="RIESKE DOMAIN-CONTAINING PROTEIN"/>
    <property type="match status" value="1"/>
</dbReference>
<keyword evidence="2" id="KW-0479">Metal-binding</keyword>
<comment type="cofactor">
    <cofactor evidence="5">
        <name>[2Fe-2S] cluster</name>
        <dbReference type="ChEBI" id="CHEBI:190135"/>
    </cofactor>
</comment>
<evidence type="ECO:0000256" key="1">
    <source>
        <dbReference type="ARBA" id="ARBA00022714"/>
    </source>
</evidence>
<dbReference type="InterPro" id="IPR036922">
    <property type="entry name" value="Rieske_2Fe-2S_sf"/>
</dbReference>
<dbReference type="PROSITE" id="PS51296">
    <property type="entry name" value="RIESKE"/>
    <property type="match status" value="1"/>
</dbReference>
<name>A0ABM7YGY6_9BURK</name>
<comment type="similarity">
    <text evidence="6">Belongs to the bacterial ring-hydroxylating dioxygenase ferredoxin component family.</text>
</comment>
<dbReference type="CDD" id="cd03474">
    <property type="entry name" value="Rieske_T4moC"/>
    <property type="match status" value="1"/>
</dbReference>
<reference evidence="8" key="1">
    <citation type="submission" date="2022-04" db="EMBL/GenBank/DDBJ databases">
        <title>Whole genome sequence of Sphaerotilus sp. FB-5.</title>
        <authorList>
            <person name="Takeda M."/>
            <person name="Narihara S."/>
            <person name="Akimoto M."/>
            <person name="Akimoto R."/>
            <person name="Nishiyashiki S."/>
            <person name="Murakami T."/>
        </authorList>
    </citation>
    <scope>NUCLEOTIDE SEQUENCE</scope>
    <source>
        <strain evidence="8">FB-5</strain>
    </source>
</reference>
<evidence type="ECO:0000313" key="9">
    <source>
        <dbReference type="Proteomes" id="UP001057498"/>
    </source>
</evidence>
<dbReference type="Proteomes" id="UP001057498">
    <property type="component" value="Chromosome"/>
</dbReference>
<dbReference type="EMBL" id="AP025730">
    <property type="protein sequence ID" value="BDI03463.1"/>
    <property type="molecule type" value="Genomic_DNA"/>
</dbReference>
<evidence type="ECO:0000313" key="8">
    <source>
        <dbReference type="EMBL" id="BDI03463.1"/>
    </source>
</evidence>
<dbReference type="RefSeq" id="WP_251971750.1">
    <property type="nucleotide sequence ID" value="NZ_AP025730.1"/>
</dbReference>
<sequence length="111" mass="12213">MSFQKVCTLDDVWEGEMNEVEVGEHVIVVVGLEGGELRAFQGICPHQDIPLCEGKFDGKALMCRAHQWTFDARTGVGINPGDCRLAEYPVKVDGDDVLIQVEGVKPLFAHT</sequence>
<evidence type="ECO:0000256" key="2">
    <source>
        <dbReference type="ARBA" id="ARBA00022723"/>
    </source>
</evidence>
<dbReference type="Gene3D" id="2.102.10.10">
    <property type="entry name" value="Rieske [2Fe-2S] iron-sulphur domain"/>
    <property type="match status" value="1"/>
</dbReference>
<keyword evidence="1" id="KW-0001">2Fe-2S</keyword>
<dbReference type="PANTHER" id="PTHR21496">
    <property type="entry name" value="FERREDOXIN-RELATED"/>
    <property type="match status" value="1"/>
</dbReference>
<accession>A0ABM7YGY6</accession>
<protein>
    <recommendedName>
        <fullName evidence="7">Rieske domain-containing protein</fullName>
    </recommendedName>
</protein>
<dbReference type="SUPFAM" id="SSF50022">
    <property type="entry name" value="ISP domain"/>
    <property type="match status" value="1"/>
</dbReference>
<keyword evidence="3" id="KW-0408">Iron</keyword>
<keyword evidence="4" id="KW-0411">Iron-sulfur</keyword>
<evidence type="ECO:0000259" key="7">
    <source>
        <dbReference type="PROSITE" id="PS51296"/>
    </source>
</evidence>
<evidence type="ECO:0000256" key="5">
    <source>
        <dbReference type="ARBA" id="ARBA00034078"/>
    </source>
</evidence>